<name>A0A819REH3_9BILA</name>
<dbReference type="EMBL" id="CAJOBE010007747">
    <property type="protein sequence ID" value="CAF4044794.1"/>
    <property type="molecule type" value="Genomic_DNA"/>
</dbReference>
<evidence type="ECO:0000313" key="2">
    <source>
        <dbReference type="EMBL" id="CAF4044794.1"/>
    </source>
</evidence>
<comment type="caution">
    <text evidence="2">The sequence shown here is derived from an EMBL/GenBank/DDBJ whole genome shotgun (WGS) entry which is preliminary data.</text>
</comment>
<dbReference type="Proteomes" id="UP000663889">
    <property type="component" value="Unassembled WGS sequence"/>
</dbReference>
<sequence>MKPEYDLIEVHRRVWLMQVQSLMLTKKAKSTTTTETNQDDQQATCEKLLRERSEEMNLEIDLSERELIQKNSLVEFTSIMDEAIQIYVQEYGIKPLEMKRQLKKAIVMYNYQSEMLERKYLQETPNQYQIEVAKLLVNMRRDVEKSKRVLLKLKQGAVFNKSSISFDSIQVSMPTSNDTNIKNDKVQQQQLWNKDEKQIRCKKFDLLAIHISQAEQTYYLFQNLFDYELSKI</sequence>
<organism evidence="2 3">
    <name type="scientific">Rotaria sordida</name>
    <dbReference type="NCBI Taxonomy" id="392033"/>
    <lineage>
        <taxon>Eukaryota</taxon>
        <taxon>Metazoa</taxon>
        <taxon>Spiralia</taxon>
        <taxon>Gnathifera</taxon>
        <taxon>Rotifera</taxon>
        <taxon>Eurotatoria</taxon>
        <taxon>Bdelloidea</taxon>
        <taxon>Philodinida</taxon>
        <taxon>Philodinidae</taxon>
        <taxon>Rotaria</taxon>
    </lineage>
</organism>
<accession>A0A819REH3</accession>
<dbReference type="EMBL" id="CAJNOU010003711">
    <property type="protein sequence ID" value="CAF1405687.1"/>
    <property type="molecule type" value="Genomic_DNA"/>
</dbReference>
<gene>
    <name evidence="2" type="ORF">FNK824_LOCUS28381</name>
    <name evidence="1" type="ORF">SEV965_LOCUS31646</name>
</gene>
<dbReference type="AlphaFoldDB" id="A0A819REH3"/>
<reference evidence="2" key="1">
    <citation type="submission" date="2021-02" db="EMBL/GenBank/DDBJ databases">
        <authorList>
            <person name="Nowell W R."/>
        </authorList>
    </citation>
    <scope>NUCLEOTIDE SEQUENCE</scope>
</reference>
<proteinExistence type="predicted"/>
<protein>
    <submittedName>
        <fullName evidence="2">Uncharacterized protein</fullName>
    </submittedName>
</protein>
<evidence type="ECO:0000313" key="1">
    <source>
        <dbReference type="EMBL" id="CAF1405687.1"/>
    </source>
</evidence>
<dbReference type="Proteomes" id="UP000663874">
    <property type="component" value="Unassembled WGS sequence"/>
</dbReference>
<evidence type="ECO:0000313" key="3">
    <source>
        <dbReference type="Proteomes" id="UP000663874"/>
    </source>
</evidence>